<dbReference type="AlphaFoldDB" id="A0A1L3J4T2"/>
<dbReference type="SUPFAM" id="SSF53335">
    <property type="entry name" value="S-adenosyl-L-methionine-dependent methyltransferases"/>
    <property type="match status" value="1"/>
</dbReference>
<keyword evidence="1" id="KW-0808">Transferase</keyword>
<gene>
    <name evidence="1" type="ORF">LPB144_06750</name>
</gene>
<sequence length="258" mass="30116">MFFQLKSYLRFLLKSQNQHGLHSPFVYDLVTKCFYDKKEHPEYELLKNYRNNMLKSQEKIEVTDFGAGSRVFNSNLRPVRDIAKNAGINYKRSKLLLRLTKYLDINNALELGTSLGLASSAIGANRTTSLTTIEGCRETATIASRQFKKYELNNIELKTEPFGSVLDELLKDNPKFDLIYFDGNHQKTSTLEYFELLLPTAHNDSVFIFDDIYWSPEMKEAWEEIIAHPQVQVSIDTFHWGIIFFRKQQAKQHFKIRL</sequence>
<dbReference type="GO" id="GO:0008168">
    <property type="term" value="F:methyltransferase activity"/>
    <property type="evidence" value="ECO:0007669"/>
    <property type="project" value="UniProtKB-KW"/>
</dbReference>
<proteinExistence type="predicted"/>
<dbReference type="Gene3D" id="3.40.50.150">
    <property type="entry name" value="Vaccinia Virus protein VP39"/>
    <property type="match status" value="1"/>
</dbReference>
<reference evidence="1 2" key="1">
    <citation type="submission" date="2016-11" db="EMBL/GenBank/DDBJ databases">
        <title>Gramella sp. LPB0144 isolated from marine environment.</title>
        <authorList>
            <person name="Kim E."/>
            <person name="Yi H."/>
        </authorList>
    </citation>
    <scope>NUCLEOTIDE SEQUENCE [LARGE SCALE GENOMIC DNA]</scope>
    <source>
        <strain evidence="1 2">LPB0144</strain>
    </source>
</reference>
<dbReference type="GO" id="GO:0032259">
    <property type="term" value="P:methylation"/>
    <property type="evidence" value="ECO:0007669"/>
    <property type="project" value="UniProtKB-KW"/>
</dbReference>
<keyword evidence="1" id="KW-0489">Methyltransferase</keyword>
<dbReference type="InterPro" id="IPR029063">
    <property type="entry name" value="SAM-dependent_MTases_sf"/>
</dbReference>
<dbReference type="KEGG" id="grl:LPB144_06750"/>
<keyword evidence="2" id="KW-1185">Reference proteome</keyword>
<protein>
    <submittedName>
        <fullName evidence="1">Methyltransferase</fullName>
    </submittedName>
</protein>
<dbReference type="Pfam" id="PF13578">
    <property type="entry name" value="Methyltransf_24"/>
    <property type="match status" value="1"/>
</dbReference>
<dbReference type="EMBL" id="CP018153">
    <property type="protein sequence ID" value="APG60131.1"/>
    <property type="molecule type" value="Genomic_DNA"/>
</dbReference>
<dbReference type="Proteomes" id="UP000182510">
    <property type="component" value="Chromosome"/>
</dbReference>
<organism evidence="1 2">
    <name type="scientific">Christiangramia salexigens</name>
    <dbReference type="NCBI Taxonomy" id="1913577"/>
    <lineage>
        <taxon>Bacteria</taxon>
        <taxon>Pseudomonadati</taxon>
        <taxon>Bacteroidota</taxon>
        <taxon>Flavobacteriia</taxon>
        <taxon>Flavobacteriales</taxon>
        <taxon>Flavobacteriaceae</taxon>
        <taxon>Christiangramia</taxon>
    </lineage>
</organism>
<evidence type="ECO:0000313" key="1">
    <source>
        <dbReference type="EMBL" id="APG60131.1"/>
    </source>
</evidence>
<evidence type="ECO:0000313" key="2">
    <source>
        <dbReference type="Proteomes" id="UP000182510"/>
    </source>
</evidence>
<accession>A0A1L3J4T2</accession>
<dbReference type="STRING" id="1913577.LPB144_06750"/>
<name>A0A1L3J4T2_9FLAO</name>
<dbReference type="OrthoDB" id="5464618at2"/>